<comment type="similarity">
    <text evidence="1">Belongs to the FAX family.</text>
</comment>
<dbReference type="PANTHER" id="PTHR12289">
    <property type="entry name" value="METAXIN RELATED"/>
    <property type="match status" value="1"/>
</dbReference>
<dbReference type="PANTHER" id="PTHR12289:SF41">
    <property type="entry name" value="FAILED AXON CONNECTIONS-RELATED"/>
    <property type="match status" value="1"/>
</dbReference>
<evidence type="ECO:0000313" key="6">
    <source>
        <dbReference type="Proteomes" id="UP001177023"/>
    </source>
</evidence>
<dbReference type="InterPro" id="IPR026928">
    <property type="entry name" value="FAX/IsoI-like"/>
</dbReference>
<dbReference type="SFLD" id="SFLDG01200">
    <property type="entry name" value="SUF1.1"/>
    <property type="match status" value="1"/>
</dbReference>
<dbReference type="AlphaFoldDB" id="A0AA36DGD4"/>
<dbReference type="SFLD" id="SFLDS00019">
    <property type="entry name" value="Glutathione_Transferase_(cytos"/>
    <property type="match status" value="1"/>
</dbReference>
<sequence>MADVNYEIVPAQFVMSKEGTLPFVELDGVEYYDSTFIIRDLSEALRINLEDHLTDEQRAVARAFEKMMELSFGISHLRVKMEHLDEVVAAFPDHMFGALGPIIKYFLGSKMLNKYTSVLATSSYGKHTREETIQIGCDDLKAISAFLGNKHFLTGFKPTRIDACLFGFLAQIVYPAYSNPHTDFVNENCGNLVEYVARIRTRFWPDWDELTTTFATDTQWRKKGPNGGSRAGSHRGSATSSLMHSPRAQ</sequence>
<feature type="region of interest" description="Disordered" evidence="2">
    <location>
        <begin position="218"/>
        <end position="249"/>
    </location>
</feature>
<dbReference type="SFLD" id="SFLDG01180">
    <property type="entry name" value="SUF1"/>
    <property type="match status" value="1"/>
</dbReference>
<organism evidence="5 6">
    <name type="scientific">Mesorhabditis spiculigera</name>
    <dbReference type="NCBI Taxonomy" id="96644"/>
    <lineage>
        <taxon>Eukaryota</taxon>
        <taxon>Metazoa</taxon>
        <taxon>Ecdysozoa</taxon>
        <taxon>Nematoda</taxon>
        <taxon>Chromadorea</taxon>
        <taxon>Rhabditida</taxon>
        <taxon>Rhabditina</taxon>
        <taxon>Rhabditomorpha</taxon>
        <taxon>Rhabditoidea</taxon>
        <taxon>Rhabditidae</taxon>
        <taxon>Mesorhabditinae</taxon>
        <taxon>Mesorhabditis</taxon>
    </lineage>
</organism>
<feature type="non-terminal residue" evidence="5">
    <location>
        <position position="1"/>
    </location>
</feature>
<keyword evidence="6" id="KW-1185">Reference proteome</keyword>
<dbReference type="Proteomes" id="UP001177023">
    <property type="component" value="Unassembled WGS sequence"/>
</dbReference>
<feature type="domain" description="Thioredoxin-like fold" evidence="4">
    <location>
        <begin position="1"/>
        <end position="73"/>
    </location>
</feature>
<dbReference type="InterPro" id="IPR033468">
    <property type="entry name" value="Metaxin_GST"/>
</dbReference>
<dbReference type="CDD" id="cd03193">
    <property type="entry name" value="GST_C_Metaxin"/>
    <property type="match status" value="1"/>
</dbReference>
<dbReference type="InterPro" id="IPR040079">
    <property type="entry name" value="Glutathione_S-Trfase"/>
</dbReference>
<dbReference type="InterPro" id="IPR050931">
    <property type="entry name" value="Mito_Protein_Transport_Metaxin"/>
</dbReference>
<accession>A0AA36DGD4</accession>
<evidence type="ECO:0000256" key="2">
    <source>
        <dbReference type="SAM" id="MobiDB-lite"/>
    </source>
</evidence>
<dbReference type="GO" id="GO:0005737">
    <property type="term" value="C:cytoplasm"/>
    <property type="evidence" value="ECO:0007669"/>
    <property type="project" value="TreeGrafter"/>
</dbReference>
<dbReference type="SUPFAM" id="SSF47616">
    <property type="entry name" value="GST C-terminal domain-like"/>
    <property type="match status" value="1"/>
</dbReference>
<dbReference type="Pfam" id="PF17172">
    <property type="entry name" value="GST_N_4"/>
    <property type="match status" value="1"/>
</dbReference>
<name>A0AA36DGD4_9BILA</name>
<evidence type="ECO:0000313" key="5">
    <source>
        <dbReference type="EMBL" id="CAJ0587160.1"/>
    </source>
</evidence>
<dbReference type="EMBL" id="CATQJA010002709">
    <property type="protein sequence ID" value="CAJ0587160.1"/>
    <property type="molecule type" value="Genomic_DNA"/>
</dbReference>
<dbReference type="InterPro" id="IPR036282">
    <property type="entry name" value="Glutathione-S-Trfase_C_sf"/>
</dbReference>
<feature type="domain" description="Metaxin glutathione S-transferase" evidence="3">
    <location>
        <begin position="138"/>
        <end position="199"/>
    </location>
</feature>
<evidence type="ECO:0000259" key="4">
    <source>
        <dbReference type="Pfam" id="PF17172"/>
    </source>
</evidence>
<proteinExistence type="inferred from homology"/>
<reference evidence="5" key="1">
    <citation type="submission" date="2023-06" db="EMBL/GenBank/DDBJ databases">
        <authorList>
            <person name="Delattre M."/>
        </authorList>
    </citation>
    <scope>NUCLEOTIDE SEQUENCE</scope>
    <source>
        <strain evidence="5">AF72</strain>
    </source>
</reference>
<evidence type="ECO:0000259" key="3">
    <source>
        <dbReference type="Pfam" id="PF17171"/>
    </source>
</evidence>
<dbReference type="Gene3D" id="1.20.1050.10">
    <property type="match status" value="1"/>
</dbReference>
<gene>
    <name evidence="5" type="ORF">MSPICULIGERA_LOCUS25137</name>
</gene>
<evidence type="ECO:0000256" key="1">
    <source>
        <dbReference type="ARBA" id="ARBA00006475"/>
    </source>
</evidence>
<dbReference type="InterPro" id="IPR012336">
    <property type="entry name" value="Thioredoxin-like_fold"/>
</dbReference>
<dbReference type="Pfam" id="PF17171">
    <property type="entry name" value="GST_C_6"/>
    <property type="match status" value="1"/>
</dbReference>
<comment type="caution">
    <text evidence="5">The sequence shown here is derived from an EMBL/GenBank/DDBJ whole genome shotgun (WGS) entry which is preliminary data.</text>
</comment>
<protein>
    <submittedName>
        <fullName evidence="5">Uncharacterized protein</fullName>
    </submittedName>
</protein>